<organism evidence="1 2">
    <name type="scientific">Psychrobacter aquaticus CMS 56</name>
    <dbReference type="NCBI Taxonomy" id="1354303"/>
    <lineage>
        <taxon>Bacteria</taxon>
        <taxon>Pseudomonadati</taxon>
        <taxon>Pseudomonadota</taxon>
        <taxon>Gammaproteobacteria</taxon>
        <taxon>Moraxellales</taxon>
        <taxon>Moraxellaceae</taxon>
        <taxon>Psychrobacter</taxon>
    </lineage>
</organism>
<dbReference type="EMBL" id="AUSW01000034">
    <property type="protein sequence ID" value="ERL55112.1"/>
    <property type="molecule type" value="Genomic_DNA"/>
</dbReference>
<evidence type="ECO:0000313" key="1">
    <source>
        <dbReference type="EMBL" id="ERL55112.1"/>
    </source>
</evidence>
<comment type="caution">
    <text evidence="1">The sequence shown here is derived from an EMBL/GenBank/DDBJ whole genome shotgun (WGS) entry which is preliminary data.</text>
</comment>
<evidence type="ECO:0000313" key="2">
    <source>
        <dbReference type="Proteomes" id="UP000016761"/>
    </source>
</evidence>
<protein>
    <submittedName>
        <fullName evidence="1">Uncharacterized protein</fullName>
    </submittedName>
</protein>
<accession>U4T2E0</accession>
<reference evidence="1 2" key="1">
    <citation type="journal article" date="2013" name="Genome Announc.">
        <title>Draft Genome Sequence of Psychrobacter aquaticus Strain CMS 56T, Isolated from a Cyanobacterial Mat Sample Collected from Water Bodies in the McMurdo Dry Valley Region of Antarctica.</title>
        <authorList>
            <person name="Reddy G.S."/>
            <person name="Ara S."/>
            <person name="Singh A."/>
            <person name="Kumar Pinnaka A."/>
            <person name="Shivaji S."/>
        </authorList>
    </citation>
    <scope>NUCLEOTIDE SEQUENCE [LARGE SCALE GENOMIC DNA]</scope>
    <source>
        <strain evidence="1 2">CMS 56</strain>
    </source>
</reference>
<name>U4T2E0_9GAMM</name>
<keyword evidence="2" id="KW-1185">Reference proteome</keyword>
<dbReference type="AlphaFoldDB" id="U4T2E0"/>
<sequence length="44" mass="4765">MLGVMMNHEPVFKEPAPSVYVMADMNGAGVAKGTYLGNYIAEFI</sequence>
<dbReference type="PATRIC" id="fig|1354303.4.peg.2422"/>
<dbReference type="STRING" id="1354303.M917_2458"/>
<gene>
    <name evidence="1" type="ORF">M917_2458</name>
</gene>
<dbReference type="Proteomes" id="UP000016761">
    <property type="component" value="Unassembled WGS sequence"/>
</dbReference>
<proteinExistence type="predicted"/>